<evidence type="ECO:0000256" key="4">
    <source>
        <dbReference type="ARBA" id="ARBA00022989"/>
    </source>
</evidence>
<protein>
    <submittedName>
        <fullName evidence="7">LemA family protein</fullName>
    </submittedName>
</protein>
<keyword evidence="8" id="KW-1185">Reference proteome</keyword>
<dbReference type="GO" id="GO:0016020">
    <property type="term" value="C:membrane"/>
    <property type="evidence" value="ECO:0007669"/>
    <property type="project" value="UniProtKB-SubCell"/>
</dbReference>
<dbReference type="PANTHER" id="PTHR34478">
    <property type="entry name" value="PROTEIN LEMA"/>
    <property type="match status" value="1"/>
</dbReference>
<dbReference type="Proteomes" id="UP000024942">
    <property type="component" value="Unassembled WGS sequence"/>
</dbReference>
<dbReference type="InterPro" id="IPR007156">
    <property type="entry name" value="MamQ_LemA"/>
</dbReference>
<comment type="subcellular location">
    <subcellularLocation>
        <location evidence="1">Membrane</location>
        <topology evidence="1">Single-pass membrane protein</topology>
    </subcellularLocation>
</comment>
<dbReference type="eggNOG" id="COG1704">
    <property type="taxonomic scope" value="Bacteria"/>
</dbReference>
<dbReference type="PANTHER" id="PTHR34478:SF1">
    <property type="entry name" value="PROTEIN LEMA"/>
    <property type="match status" value="1"/>
</dbReference>
<dbReference type="Gene3D" id="1.20.1440.20">
    <property type="entry name" value="LemA-like domain"/>
    <property type="match status" value="1"/>
</dbReference>
<dbReference type="InterPro" id="IPR023353">
    <property type="entry name" value="LemA-like_dom_sf"/>
</dbReference>
<keyword evidence="5 6" id="KW-0472">Membrane</keyword>
<evidence type="ECO:0000256" key="2">
    <source>
        <dbReference type="ARBA" id="ARBA00008854"/>
    </source>
</evidence>
<proteinExistence type="inferred from homology"/>
<dbReference type="STRING" id="1280953.HOC_04864"/>
<accession>A0A059G9H8</accession>
<comment type="caution">
    <text evidence="7">The sequence shown here is derived from an EMBL/GenBank/DDBJ whole genome shotgun (WGS) entry which is preliminary data.</text>
</comment>
<reference evidence="7 8" key="1">
    <citation type="journal article" date="2014" name="Antonie Van Leeuwenhoek">
        <title>Hyphomonas beringensis sp. nov. and Hyphomonas chukchiensis sp. nov., isolated from surface seawater of the Bering Sea and Chukchi Sea.</title>
        <authorList>
            <person name="Li C."/>
            <person name="Lai Q."/>
            <person name="Li G."/>
            <person name="Dong C."/>
            <person name="Wang J."/>
            <person name="Liao Y."/>
            <person name="Shao Z."/>
        </authorList>
    </citation>
    <scope>NUCLEOTIDE SEQUENCE [LARGE SCALE GENOMIC DNA]</scope>
    <source>
        <strain evidence="7 8">SCH89</strain>
    </source>
</reference>
<dbReference type="AlphaFoldDB" id="A0A059G9H8"/>
<organism evidence="7 8">
    <name type="scientific">Hyphomonas oceanitis SCH89</name>
    <dbReference type="NCBI Taxonomy" id="1280953"/>
    <lineage>
        <taxon>Bacteria</taxon>
        <taxon>Pseudomonadati</taxon>
        <taxon>Pseudomonadota</taxon>
        <taxon>Alphaproteobacteria</taxon>
        <taxon>Hyphomonadales</taxon>
        <taxon>Hyphomonadaceae</taxon>
        <taxon>Hyphomonas</taxon>
    </lineage>
</organism>
<gene>
    <name evidence="7" type="ORF">HOC_04864</name>
</gene>
<dbReference type="EMBL" id="ARYL01000005">
    <property type="protein sequence ID" value="KDA03456.1"/>
    <property type="molecule type" value="Genomic_DNA"/>
</dbReference>
<keyword evidence="3 6" id="KW-0812">Transmembrane</keyword>
<evidence type="ECO:0000256" key="3">
    <source>
        <dbReference type="ARBA" id="ARBA00022692"/>
    </source>
</evidence>
<evidence type="ECO:0000256" key="5">
    <source>
        <dbReference type="ARBA" id="ARBA00023136"/>
    </source>
</evidence>
<dbReference type="SUPFAM" id="SSF140478">
    <property type="entry name" value="LemA-like"/>
    <property type="match status" value="1"/>
</dbReference>
<dbReference type="PATRIC" id="fig|1280953.3.peg.978"/>
<dbReference type="RefSeq" id="WP_156950382.1">
    <property type="nucleotide sequence ID" value="NZ_ARYL01000005.1"/>
</dbReference>
<dbReference type="Pfam" id="PF04011">
    <property type="entry name" value="LemA"/>
    <property type="match status" value="1"/>
</dbReference>
<comment type="similarity">
    <text evidence="2">Belongs to the LemA family.</text>
</comment>
<feature type="transmembrane region" description="Helical" evidence="6">
    <location>
        <begin position="6"/>
        <end position="25"/>
    </location>
</feature>
<sequence>MLGIYILIGLGVIVLVAVILIYNGLVQKRQMVRNGWADVDVQLKRRADLIPRLIETVRGYAAHENTLFQEVVAKRGAALAAGDDPVARGTAESALSQPVARLVAVAEAYPDLKANQNFLDLQKELVDTENKIEMARRFFNGAVRELNIAVESFPANLMAGPFGFQQSPFFEIETADRALPNVNFRGA</sequence>
<evidence type="ECO:0000256" key="6">
    <source>
        <dbReference type="SAM" id="Phobius"/>
    </source>
</evidence>
<name>A0A059G9H8_9PROT</name>
<evidence type="ECO:0000256" key="1">
    <source>
        <dbReference type="ARBA" id="ARBA00004167"/>
    </source>
</evidence>
<keyword evidence="4 6" id="KW-1133">Transmembrane helix</keyword>
<evidence type="ECO:0000313" key="7">
    <source>
        <dbReference type="EMBL" id="KDA03456.1"/>
    </source>
</evidence>
<evidence type="ECO:0000313" key="8">
    <source>
        <dbReference type="Proteomes" id="UP000024942"/>
    </source>
</evidence>